<organism evidence="2 3">
    <name type="scientific">Fonsecaea erecta</name>
    <dbReference type="NCBI Taxonomy" id="1367422"/>
    <lineage>
        <taxon>Eukaryota</taxon>
        <taxon>Fungi</taxon>
        <taxon>Dikarya</taxon>
        <taxon>Ascomycota</taxon>
        <taxon>Pezizomycotina</taxon>
        <taxon>Eurotiomycetes</taxon>
        <taxon>Chaetothyriomycetidae</taxon>
        <taxon>Chaetothyriales</taxon>
        <taxon>Herpotrichiellaceae</taxon>
        <taxon>Fonsecaea</taxon>
    </lineage>
</organism>
<comment type="caution">
    <text evidence="2">The sequence shown here is derived from an EMBL/GenBank/DDBJ whole genome shotgun (WGS) entry which is preliminary data.</text>
</comment>
<dbReference type="CDD" id="cd02440">
    <property type="entry name" value="AdoMet_MTases"/>
    <property type="match status" value="1"/>
</dbReference>
<dbReference type="Pfam" id="PF13847">
    <property type="entry name" value="Methyltransf_31"/>
    <property type="match status" value="1"/>
</dbReference>
<sequence>MAADTVVHRDHYMMSRDPLASGRLTAQHYLILRRLGWLLHPDIAAQIRGLRGLEIADVACGNAIWSLDMAVDYPHARITGIDISPQQFPPQFTWPQNVTLELHDIFQPMPDRYAGRFDVVHVRMIMAAVYFQDKDWVMHNILRLLKPGGFIQWTDVTVPVLRAMSDPVRYPAAFRDPPAIIAPLTSLFSHTEWLRHLAAELQRHGLINLRHLDMPPVPWLSRQDTDNAIWALTDIHEGLKTRAAREVSDLFGRAVHETLQDIRQGRVYYTTYYTTIGQKPGLPWGG</sequence>
<dbReference type="PANTHER" id="PTHR43591:SF110">
    <property type="entry name" value="RHODANESE DOMAIN-CONTAINING PROTEIN"/>
    <property type="match status" value="1"/>
</dbReference>
<dbReference type="SUPFAM" id="SSF53335">
    <property type="entry name" value="S-adenosyl-L-methionine-dependent methyltransferases"/>
    <property type="match status" value="1"/>
</dbReference>
<dbReference type="InterPro" id="IPR029063">
    <property type="entry name" value="SAM-dependent_MTases_sf"/>
</dbReference>
<dbReference type="InterPro" id="IPR025714">
    <property type="entry name" value="Methyltranfer_dom"/>
</dbReference>
<dbReference type="Gene3D" id="3.40.50.150">
    <property type="entry name" value="Vaccinia Virus protein VP39"/>
    <property type="match status" value="1"/>
</dbReference>
<dbReference type="EMBL" id="LVYI01000010">
    <property type="protein sequence ID" value="OAP56013.1"/>
    <property type="molecule type" value="Genomic_DNA"/>
</dbReference>
<evidence type="ECO:0000313" key="2">
    <source>
        <dbReference type="EMBL" id="OAP56013.1"/>
    </source>
</evidence>
<evidence type="ECO:0000313" key="3">
    <source>
        <dbReference type="Proteomes" id="UP000078343"/>
    </source>
</evidence>
<dbReference type="GeneID" id="30014333"/>
<dbReference type="AlphaFoldDB" id="A0A178Z9Y4"/>
<dbReference type="Proteomes" id="UP000078343">
    <property type="component" value="Unassembled WGS sequence"/>
</dbReference>
<reference evidence="2 3" key="1">
    <citation type="submission" date="2016-04" db="EMBL/GenBank/DDBJ databases">
        <title>Draft genome of Fonsecaea erecta CBS 125763.</title>
        <authorList>
            <person name="Weiss V.A."/>
            <person name="Vicente V.A."/>
            <person name="Raittz R.T."/>
            <person name="Moreno L.F."/>
            <person name="De Souza E.M."/>
            <person name="Pedrosa F.O."/>
            <person name="Steffens M.B."/>
            <person name="Faoro H."/>
            <person name="Tadra-Sfeir M.Z."/>
            <person name="Najafzadeh M.J."/>
            <person name="Felipe M.S."/>
            <person name="Teixeira M."/>
            <person name="Sun J."/>
            <person name="Xi L."/>
            <person name="Gomes R."/>
            <person name="De Azevedo C.M."/>
            <person name="Salgado C.G."/>
            <person name="Da Silva M.B."/>
            <person name="Nascimento M.F."/>
            <person name="Queiroz-Telles F."/>
            <person name="Attili D.S."/>
            <person name="Gorbushina A."/>
        </authorList>
    </citation>
    <scope>NUCLEOTIDE SEQUENCE [LARGE SCALE GENOMIC DNA]</scope>
    <source>
        <strain evidence="2 3">CBS 125763</strain>
    </source>
</reference>
<evidence type="ECO:0000259" key="1">
    <source>
        <dbReference type="Pfam" id="PF13847"/>
    </source>
</evidence>
<dbReference type="STRING" id="1367422.A0A178Z9Y4"/>
<dbReference type="RefSeq" id="XP_018689380.1">
    <property type="nucleotide sequence ID" value="XM_018841671.1"/>
</dbReference>
<name>A0A178Z9Y4_9EURO</name>
<gene>
    <name evidence="2" type="ORF">AYL99_10165</name>
</gene>
<dbReference type="PANTHER" id="PTHR43591">
    <property type="entry name" value="METHYLTRANSFERASE"/>
    <property type="match status" value="1"/>
</dbReference>
<keyword evidence="3" id="KW-1185">Reference proteome</keyword>
<dbReference type="OrthoDB" id="417697at2759"/>
<feature type="domain" description="Methyltransferase" evidence="1">
    <location>
        <begin position="52"/>
        <end position="157"/>
    </location>
</feature>
<accession>A0A178Z9Y4</accession>
<proteinExistence type="predicted"/>
<protein>
    <recommendedName>
        <fullName evidence="1">Methyltransferase domain-containing protein</fullName>
    </recommendedName>
</protein>